<feature type="domain" description="ABC3 transporter permease C-terminal" evidence="7">
    <location>
        <begin position="664"/>
        <end position="775"/>
    </location>
</feature>
<dbReference type="OrthoDB" id="905059at2"/>
<feature type="transmembrane region" description="Helical" evidence="6">
    <location>
        <begin position="321"/>
        <end position="348"/>
    </location>
</feature>
<evidence type="ECO:0000259" key="8">
    <source>
        <dbReference type="Pfam" id="PF12704"/>
    </source>
</evidence>
<evidence type="ECO:0000256" key="6">
    <source>
        <dbReference type="SAM" id="Phobius"/>
    </source>
</evidence>
<organism evidence="9 10">
    <name type="scientific">Draconibacterium orientale</name>
    <dbReference type="NCBI Taxonomy" id="1168034"/>
    <lineage>
        <taxon>Bacteria</taxon>
        <taxon>Pseudomonadati</taxon>
        <taxon>Bacteroidota</taxon>
        <taxon>Bacteroidia</taxon>
        <taxon>Marinilabiliales</taxon>
        <taxon>Prolixibacteraceae</taxon>
        <taxon>Draconibacterium</taxon>
    </lineage>
</organism>
<reference evidence="9 10" key="1">
    <citation type="submission" date="2016-10" db="EMBL/GenBank/DDBJ databases">
        <authorList>
            <person name="de Groot N.N."/>
        </authorList>
    </citation>
    <scope>NUCLEOTIDE SEQUENCE [LARGE SCALE GENOMIC DNA]</scope>
    <source>
        <strain evidence="9 10">DSM 25947</strain>
    </source>
</reference>
<evidence type="ECO:0000256" key="4">
    <source>
        <dbReference type="ARBA" id="ARBA00022989"/>
    </source>
</evidence>
<feature type="transmembrane region" description="Helical" evidence="6">
    <location>
        <begin position="746"/>
        <end position="765"/>
    </location>
</feature>
<feature type="transmembrane region" description="Helical" evidence="6">
    <location>
        <begin position="368"/>
        <end position="393"/>
    </location>
</feature>
<evidence type="ECO:0000259" key="7">
    <source>
        <dbReference type="Pfam" id="PF02687"/>
    </source>
</evidence>
<dbReference type="AlphaFoldDB" id="A0A1I0A6S6"/>
<accession>A0A1I0A6S6</accession>
<proteinExistence type="predicted"/>
<dbReference type="InterPro" id="IPR050250">
    <property type="entry name" value="Macrolide_Exporter_MacB"/>
</dbReference>
<dbReference type="InterPro" id="IPR003838">
    <property type="entry name" value="ABC3_permease_C"/>
</dbReference>
<dbReference type="Pfam" id="PF12704">
    <property type="entry name" value="MacB_PCD"/>
    <property type="match status" value="2"/>
</dbReference>
<protein>
    <submittedName>
        <fullName evidence="9">Putative ABC transport system permease protein</fullName>
    </submittedName>
</protein>
<dbReference type="Pfam" id="PF02687">
    <property type="entry name" value="FtsX"/>
    <property type="match status" value="2"/>
</dbReference>
<dbReference type="PANTHER" id="PTHR30572">
    <property type="entry name" value="MEMBRANE COMPONENT OF TRANSPORTER-RELATED"/>
    <property type="match status" value="1"/>
</dbReference>
<feature type="transmembrane region" description="Helical" evidence="6">
    <location>
        <begin position="414"/>
        <end position="439"/>
    </location>
</feature>
<comment type="subcellular location">
    <subcellularLocation>
        <location evidence="1">Cell membrane</location>
        <topology evidence="1">Multi-pass membrane protein</topology>
    </subcellularLocation>
</comment>
<dbReference type="Proteomes" id="UP000181981">
    <property type="component" value="Unassembled WGS sequence"/>
</dbReference>
<gene>
    <name evidence="9" type="ORF">SAMN05444285_10359</name>
</gene>
<name>A0A1I0A6S6_9BACT</name>
<evidence type="ECO:0000256" key="2">
    <source>
        <dbReference type="ARBA" id="ARBA00022475"/>
    </source>
</evidence>
<dbReference type="GO" id="GO:0022857">
    <property type="term" value="F:transmembrane transporter activity"/>
    <property type="evidence" value="ECO:0007669"/>
    <property type="project" value="TreeGrafter"/>
</dbReference>
<keyword evidence="2" id="KW-1003">Cell membrane</keyword>
<evidence type="ECO:0000313" key="9">
    <source>
        <dbReference type="EMBL" id="SES89375.1"/>
    </source>
</evidence>
<feature type="transmembrane region" description="Helical" evidence="6">
    <location>
        <begin position="659"/>
        <end position="683"/>
    </location>
</feature>
<dbReference type="PANTHER" id="PTHR30572:SF18">
    <property type="entry name" value="ABC-TYPE MACROLIDE FAMILY EXPORT SYSTEM PERMEASE COMPONENT 2"/>
    <property type="match status" value="1"/>
</dbReference>
<sequence length="782" mass="86677">MKNLRFIFRMFRRNPLLVFVNLPGLAIGLSTVLLLSVYLKHELSYDQHFQTKNNVLRLYNSVTEDGNVTNLGIASRSSYTEIPLSVPEIKSATQIYRGWETTAEYEKQKFPNFQLLFADKDFFDVFGLELIQGNTSNALVGENNVVITRSTALKVFNTVDCVGEVLNVSEESATVTGVINDLPNNTHFNFDLLMSMQTVHPENWGGLELYTYFRIDENADLAAVGEKIAAANNELMKPWGEPFNATVETGTELLADLHLHTVADFDLSPKANLTHVFIIAGIAFLVLLIAMVNYINLYVLHGEKRIAEIASRKSLGATQSTLSRLFFTETSVISLLSFVLALGLTALVQPAFARLMKSQIELSDMFSFSGILLVLAILTVLILISGAYPSYYLSKLNLVDALKGKSSKVKRKSTLSRIAVISQFSISVFLISALVIVFAQVNYLKEVPLGFNPENVIGITNLNNEVRRSASAITDELRQLAFVEDVAFSDHGMGQGASGQGIRKYGDPGNFNSVNEYRVHPGFAKTMQLELVDGRYFTNSEADKNAVILNEAAAKMLGPDVKVGSLVQMFKAPLTVIAIAKDFYYIDHPGASIEPLVIINKANNVNNLYVRTKVGTTSAQLAQIDEVIKSCSPELIVSKFRLTAVYANKYTNEERMIKLVTTGAGLAIIISFIGLMALSVMNVNRRKKEIGIRKVIGSTESQVVRELLKETFVLVLIAIAIAFVGSYFTMQQWLQHFINRVSISPVYFLLSAAFALFIAFMAVGWQSWRAATRNPVEALRYE</sequence>
<dbReference type="InterPro" id="IPR025857">
    <property type="entry name" value="MacB_PCD"/>
</dbReference>
<dbReference type="RefSeq" id="WP_081804797.1">
    <property type="nucleotide sequence ID" value="NZ_FOHT01000003.1"/>
</dbReference>
<feature type="transmembrane region" description="Helical" evidence="6">
    <location>
        <begin position="276"/>
        <end position="300"/>
    </location>
</feature>
<evidence type="ECO:0000256" key="1">
    <source>
        <dbReference type="ARBA" id="ARBA00004651"/>
    </source>
</evidence>
<evidence type="ECO:0000313" key="10">
    <source>
        <dbReference type="Proteomes" id="UP000181981"/>
    </source>
</evidence>
<dbReference type="EMBL" id="FOHT01000003">
    <property type="protein sequence ID" value="SES89375.1"/>
    <property type="molecule type" value="Genomic_DNA"/>
</dbReference>
<feature type="domain" description="MacB-like periplasmic core" evidence="8">
    <location>
        <begin position="431"/>
        <end position="622"/>
    </location>
</feature>
<evidence type="ECO:0000256" key="3">
    <source>
        <dbReference type="ARBA" id="ARBA00022692"/>
    </source>
</evidence>
<keyword evidence="5 6" id="KW-0472">Membrane</keyword>
<feature type="domain" description="MacB-like periplasmic core" evidence="8">
    <location>
        <begin position="20"/>
        <end position="230"/>
    </location>
</feature>
<keyword evidence="4 6" id="KW-1133">Transmembrane helix</keyword>
<feature type="transmembrane region" description="Helical" evidence="6">
    <location>
        <begin position="712"/>
        <end position="734"/>
    </location>
</feature>
<feature type="domain" description="ABC3 transporter permease C-terminal" evidence="7">
    <location>
        <begin position="282"/>
        <end position="397"/>
    </location>
</feature>
<keyword evidence="3 6" id="KW-0812">Transmembrane</keyword>
<dbReference type="GO" id="GO:0005886">
    <property type="term" value="C:plasma membrane"/>
    <property type="evidence" value="ECO:0007669"/>
    <property type="project" value="UniProtKB-SubCell"/>
</dbReference>
<feature type="transmembrane region" description="Helical" evidence="6">
    <location>
        <begin position="16"/>
        <end position="39"/>
    </location>
</feature>
<evidence type="ECO:0000256" key="5">
    <source>
        <dbReference type="ARBA" id="ARBA00023136"/>
    </source>
</evidence>